<name>A0A975MNG7_9GAMM</name>
<protein>
    <submittedName>
        <fullName evidence="1">BrnA antitoxin family protein</fullName>
    </submittedName>
</protein>
<dbReference type="AlphaFoldDB" id="A0A975MNG7"/>
<dbReference type="Pfam" id="PF12441">
    <property type="entry name" value="CopG_antitoxin"/>
    <property type="match status" value="1"/>
</dbReference>
<evidence type="ECO:0000313" key="1">
    <source>
        <dbReference type="EMBL" id="QWF70889.1"/>
    </source>
</evidence>
<dbReference type="RefSeq" id="WP_215582382.1">
    <property type="nucleotide sequence ID" value="NZ_CP073754.1"/>
</dbReference>
<proteinExistence type="predicted"/>
<accession>A0A975MNG7</accession>
<dbReference type="KEGG" id="mpad:KEF85_16540"/>
<organism evidence="1 2">
    <name type="scientific">Methylomonas paludis</name>
    <dbReference type="NCBI Taxonomy" id="1173101"/>
    <lineage>
        <taxon>Bacteria</taxon>
        <taxon>Pseudomonadati</taxon>
        <taxon>Pseudomonadota</taxon>
        <taxon>Gammaproteobacteria</taxon>
        <taxon>Methylococcales</taxon>
        <taxon>Methylococcaceae</taxon>
        <taxon>Methylomonas</taxon>
    </lineage>
</organism>
<reference evidence="1" key="1">
    <citation type="submission" date="2021-04" db="EMBL/GenBank/DDBJ databases">
        <title>Draft genome sequence data of methanotrophic Methylovulum sp. strain S1L and Methylomonas sp. strain S2AM isolated from boreal lake water columns.</title>
        <authorList>
            <person name="Rissanen A.J."/>
            <person name="Mangayil R."/>
            <person name="Svenning M.M."/>
            <person name="Khanongnuch R."/>
        </authorList>
    </citation>
    <scope>NUCLEOTIDE SEQUENCE</scope>
    <source>
        <strain evidence="1">S2AM</strain>
    </source>
</reference>
<evidence type="ECO:0000313" key="2">
    <source>
        <dbReference type="Proteomes" id="UP000676649"/>
    </source>
</evidence>
<dbReference type="Proteomes" id="UP000676649">
    <property type="component" value="Chromosome"/>
</dbReference>
<dbReference type="EMBL" id="CP073754">
    <property type="protein sequence ID" value="QWF70889.1"/>
    <property type="molecule type" value="Genomic_DNA"/>
</dbReference>
<dbReference type="InterPro" id="IPR022148">
    <property type="entry name" value="CopG_antitoxin"/>
</dbReference>
<sequence length="84" mass="9671">MNKPLPKFDTDEAAEAFIEHADLTEYDLTGLSQMQFEFQPKSRSVTMRLPEQLYTAIKDKATKSGIPYQRLIRKILEDAVVSHK</sequence>
<keyword evidence="2" id="KW-1185">Reference proteome</keyword>
<gene>
    <name evidence="1" type="ORF">KEF85_16540</name>
</gene>